<dbReference type="RefSeq" id="WP_344163732.1">
    <property type="nucleotide sequence ID" value="NZ_BAAAPC010000014.1"/>
</dbReference>
<evidence type="ECO:0000259" key="1">
    <source>
        <dbReference type="PROSITE" id="PS51464"/>
    </source>
</evidence>
<comment type="caution">
    <text evidence="2">The sequence shown here is derived from an EMBL/GenBank/DDBJ whole genome shotgun (WGS) entry which is preliminary data.</text>
</comment>
<dbReference type="PANTHER" id="PTHR30390">
    <property type="entry name" value="SEDOHEPTULOSE 7-PHOSPHATE ISOMERASE / DNAA INITIATOR-ASSOCIATING FACTOR FOR REPLICATION INITIATION"/>
    <property type="match status" value="1"/>
</dbReference>
<dbReference type="CDD" id="cd05006">
    <property type="entry name" value="SIS_GmhA"/>
    <property type="match status" value="1"/>
</dbReference>
<sequence>MHRSAEVVSATGGLLAARDAAGERIPEEAERIAAACRDMAVRFHRGGKILVFGNGGAGADANHVAVEFVHPVVVGKRALPALSLNNDVATITDVARKDGFADVFAHQLRCLADPRDIALGVTPDGHCPNVVRAVDTAKELGLLTVVLAGGDGGDVAGRPSADHVLLAHADDPLVVKEAHVTIYHILWELVHVFFEQPGVLDQGVSA</sequence>
<dbReference type="InterPro" id="IPR001347">
    <property type="entry name" value="SIS_dom"/>
</dbReference>
<feature type="domain" description="SIS" evidence="1">
    <location>
        <begin position="39"/>
        <end position="203"/>
    </location>
</feature>
<name>A0ABP5ETG5_9ACTN</name>
<accession>A0ABP5ETG5</accession>
<proteinExistence type="predicted"/>
<dbReference type="SUPFAM" id="SSF53697">
    <property type="entry name" value="SIS domain"/>
    <property type="match status" value="1"/>
</dbReference>
<protein>
    <submittedName>
        <fullName evidence="2">SIS domain-containing protein</fullName>
    </submittedName>
</protein>
<dbReference type="InterPro" id="IPR046348">
    <property type="entry name" value="SIS_dom_sf"/>
</dbReference>
<organism evidence="2 3">
    <name type="scientific">Nocardiopsis rhodophaea</name>
    <dbReference type="NCBI Taxonomy" id="280238"/>
    <lineage>
        <taxon>Bacteria</taxon>
        <taxon>Bacillati</taxon>
        <taxon>Actinomycetota</taxon>
        <taxon>Actinomycetes</taxon>
        <taxon>Streptosporangiales</taxon>
        <taxon>Nocardiopsidaceae</taxon>
        <taxon>Nocardiopsis</taxon>
    </lineage>
</organism>
<dbReference type="EMBL" id="BAAAPC010000014">
    <property type="protein sequence ID" value="GAA2004205.1"/>
    <property type="molecule type" value="Genomic_DNA"/>
</dbReference>
<keyword evidence="3" id="KW-1185">Reference proteome</keyword>
<dbReference type="PROSITE" id="PS51464">
    <property type="entry name" value="SIS"/>
    <property type="match status" value="1"/>
</dbReference>
<dbReference type="Pfam" id="PF13580">
    <property type="entry name" value="SIS_2"/>
    <property type="match status" value="1"/>
</dbReference>
<evidence type="ECO:0000313" key="3">
    <source>
        <dbReference type="Proteomes" id="UP001501585"/>
    </source>
</evidence>
<dbReference type="Gene3D" id="3.40.50.10490">
    <property type="entry name" value="Glucose-6-phosphate isomerase like protein, domain 1"/>
    <property type="match status" value="1"/>
</dbReference>
<dbReference type="InterPro" id="IPR035461">
    <property type="entry name" value="GmhA/DiaA"/>
</dbReference>
<dbReference type="InterPro" id="IPR050099">
    <property type="entry name" value="SIS_GmhA/DiaA_subfam"/>
</dbReference>
<gene>
    <name evidence="2" type="ORF">GCM10009799_34280</name>
</gene>
<reference evidence="3" key="1">
    <citation type="journal article" date="2019" name="Int. J. Syst. Evol. Microbiol.">
        <title>The Global Catalogue of Microorganisms (GCM) 10K type strain sequencing project: providing services to taxonomists for standard genome sequencing and annotation.</title>
        <authorList>
            <consortium name="The Broad Institute Genomics Platform"/>
            <consortium name="The Broad Institute Genome Sequencing Center for Infectious Disease"/>
            <person name="Wu L."/>
            <person name="Ma J."/>
        </authorList>
    </citation>
    <scope>NUCLEOTIDE SEQUENCE [LARGE SCALE GENOMIC DNA]</scope>
    <source>
        <strain evidence="3">JCM 15313</strain>
    </source>
</reference>
<dbReference type="Proteomes" id="UP001501585">
    <property type="component" value="Unassembled WGS sequence"/>
</dbReference>
<evidence type="ECO:0000313" key="2">
    <source>
        <dbReference type="EMBL" id="GAA2004205.1"/>
    </source>
</evidence>